<sequence length="328" mass="35831">MMSADERSPLLTSISPRKRQERKAPSSRKLCLLIASVVLLPFITVLILRHVRAKIPNFIAHEYGVGFHLTIPYGTVSISYPDVTIHNCRKKAGLPASTDVDILAGFIQTLRAAAETTLGNSPVSGAVVTVAHIPALYAEDLEDAFEYAGLIYLAHYPYWYGGVSHETSAAYAGNGFGLCSNYTDMEACDDEPGSQHENVLSAALTAGLLTSTWSNMGIYFAYPSTEHYPSVADPDLGLDHRHDGREDEYWALVRDALLKPLVQANQHIRVNTQKILLHGDGATDDRFREVVGEALHELAPYLNASDIFAEDVVYAAARGAAEMAKRVS</sequence>
<evidence type="ECO:0000313" key="2">
    <source>
        <dbReference type="EMBL" id="KAI1866484.1"/>
    </source>
</evidence>
<feature type="region of interest" description="Disordered" evidence="1">
    <location>
        <begin position="1"/>
        <end position="22"/>
    </location>
</feature>
<dbReference type="AlphaFoldDB" id="A0A9Q0AMW1"/>
<dbReference type="EMBL" id="JAFIMR010000020">
    <property type="protein sequence ID" value="KAI1866484.1"/>
    <property type="molecule type" value="Genomic_DNA"/>
</dbReference>
<dbReference type="Proteomes" id="UP000829685">
    <property type="component" value="Unassembled WGS sequence"/>
</dbReference>
<name>A0A9Q0AMW1_9PEZI</name>
<organism evidence="2 3">
    <name type="scientific">Neoarthrinium moseri</name>
    <dbReference type="NCBI Taxonomy" id="1658444"/>
    <lineage>
        <taxon>Eukaryota</taxon>
        <taxon>Fungi</taxon>
        <taxon>Dikarya</taxon>
        <taxon>Ascomycota</taxon>
        <taxon>Pezizomycotina</taxon>
        <taxon>Sordariomycetes</taxon>
        <taxon>Xylariomycetidae</taxon>
        <taxon>Amphisphaeriales</taxon>
        <taxon>Apiosporaceae</taxon>
        <taxon>Neoarthrinium</taxon>
    </lineage>
</organism>
<accession>A0A9Q0AMW1</accession>
<evidence type="ECO:0000256" key="1">
    <source>
        <dbReference type="SAM" id="MobiDB-lite"/>
    </source>
</evidence>
<proteinExistence type="predicted"/>
<evidence type="ECO:0000313" key="3">
    <source>
        <dbReference type="Proteomes" id="UP000829685"/>
    </source>
</evidence>
<gene>
    <name evidence="2" type="ORF">JX265_007785</name>
</gene>
<protein>
    <submittedName>
        <fullName evidence="2">Uncharacterized protein</fullName>
    </submittedName>
</protein>
<keyword evidence="3" id="KW-1185">Reference proteome</keyword>
<comment type="caution">
    <text evidence="2">The sequence shown here is derived from an EMBL/GenBank/DDBJ whole genome shotgun (WGS) entry which is preliminary data.</text>
</comment>
<reference evidence="2" key="1">
    <citation type="submission" date="2021-03" db="EMBL/GenBank/DDBJ databases">
        <title>Revisited historic fungal species revealed as producer of novel bioactive compounds through whole genome sequencing and comparative genomics.</title>
        <authorList>
            <person name="Vignolle G.A."/>
            <person name="Hochenegger N."/>
            <person name="Mach R.L."/>
            <person name="Mach-Aigner A.R."/>
            <person name="Javad Rahimi M."/>
            <person name="Salim K.A."/>
            <person name="Chan C.M."/>
            <person name="Lim L.B.L."/>
            <person name="Cai F."/>
            <person name="Druzhinina I.S."/>
            <person name="U'Ren J.M."/>
            <person name="Derntl C."/>
        </authorList>
    </citation>
    <scope>NUCLEOTIDE SEQUENCE</scope>
    <source>
        <strain evidence="2">TUCIM 5799</strain>
    </source>
</reference>